<protein>
    <submittedName>
        <fullName evidence="2">Uncharacterized protein</fullName>
    </submittedName>
</protein>
<gene>
    <name evidence="2" type="ORF">SLA_0530</name>
</gene>
<evidence type="ECO:0000313" key="3">
    <source>
        <dbReference type="Proteomes" id="UP000217676"/>
    </source>
</evidence>
<name>A0A160NUB7_STRLU</name>
<feature type="compositionally biased region" description="Low complexity" evidence="1">
    <location>
        <begin position="89"/>
        <end position="102"/>
    </location>
</feature>
<sequence length="112" mass="12027">MYTPGSPADGSGYAASYQSLDSRQKRYSAALSRPSRASPLAKANTPGKWPRGLRVVAWNRTKHVISAVSRPPRRPVDAAGGGWRERIGRSGAADARPAAGPRGWVGRGRNCW</sequence>
<dbReference type="EMBL" id="AP017424">
    <property type="protein sequence ID" value="BAU81484.1"/>
    <property type="molecule type" value="Genomic_DNA"/>
</dbReference>
<feature type="compositionally biased region" description="Low complexity" evidence="1">
    <location>
        <begin position="28"/>
        <end position="41"/>
    </location>
</feature>
<reference evidence="2 3" key="1">
    <citation type="journal article" date="2016" name="Genome Announc.">
        <title>Complete Genome Sequence of Thiostrepton-Producing Streptomyces laurentii ATCC 31255.</title>
        <authorList>
            <person name="Doi K."/>
            <person name="Fujino Y."/>
            <person name="Nagayoshi Y."/>
            <person name="Ohshima T."/>
            <person name="Ogata S."/>
        </authorList>
    </citation>
    <scope>NUCLEOTIDE SEQUENCE [LARGE SCALE GENOMIC DNA]</scope>
    <source>
        <strain evidence="2 3">ATCC 31255</strain>
    </source>
</reference>
<organism evidence="2 3">
    <name type="scientific">Streptomyces laurentii</name>
    <dbReference type="NCBI Taxonomy" id="39478"/>
    <lineage>
        <taxon>Bacteria</taxon>
        <taxon>Bacillati</taxon>
        <taxon>Actinomycetota</taxon>
        <taxon>Actinomycetes</taxon>
        <taxon>Kitasatosporales</taxon>
        <taxon>Streptomycetaceae</taxon>
        <taxon>Streptomyces</taxon>
    </lineage>
</organism>
<evidence type="ECO:0000313" key="2">
    <source>
        <dbReference type="EMBL" id="BAU81484.1"/>
    </source>
</evidence>
<feature type="region of interest" description="Disordered" evidence="1">
    <location>
        <begin position="24"/>
        <end position="49"/>
    </location>
</feature>
<dbReference type="Proteomes" id="UP000217676">
    <property type="component" value="Chromosome"/>
</dbReference>
<feature type="region of interest" description="Disordered" evidence="1">
    <location>
        <begin position="69"/>
        <end position="112"/>
    </location>
</feature>
<evidence type="ECO:0000256" key="1">
    <source>
        <dbReference type="SAM" id="MobiDB-lite"/>
    </source>
</evidence>
<keyword evidence="3" id="KW-1185">Reference proteome</keyword>
<dbReference type="KEGG" id="slau:SLA_0530"/>
<proteinExistence type="predicted"/>
<accession>A0A160NUB7</accession>
<dbReference type="AlphaFoldDB" id="A0A160NUB7"/>